<evidence type="ECO:0000259" key="10">
    <source>
        <dbReference type="Pfam" id="PF01883"/>
    </source>
</evidence>
<evidence type="ECO:0000256" key="3">
    <source>
        <dbReference type="ARBA" id="ARBA00022723"/>
    </source>
</evidence>
<evidence type="ECO:0000256" key="9">
    <source>
        <dbReference type="SAM" id="MobiDB-lite"/>
    </source>
</evidence>
<evidence type="ECO:0000256" key="1">
    <source>
        <dbReference type="ARBA" id="ARBA00007352"/>
    </source>
</evidence>
<dbReference type="InterPro" id="IPR044304">
    <property type="entry name" value="NUBPL-like"/>
</dbReference>
<evidence type="ECO:0000256" key="8">
    <source>
        <dbReference type="HAMAP-Rule" id="MF_02040"/>
    </source>
</evidence>
<dbReference type="PANTHER" id="PTHR42961">
    <property type="entry name" value="IRON-SULFUR PROTEIN NUBPL"/>
    <property type="match status" value="1"/>
</dbReference>
<keyword evidence="4 8" id="KW-0547">Nucleotide-binding</keyword>
<dbReference type="GO" id="GO:0005524">
    <property type="term" value="F:ATP binding"/>
    <property type="evidence" value="ECO:0007669"/>
    <property type="project" value="UniProtKB-UniRule"/>
</dbReference>
<dbReference type="GO" id="GO:0016226">
    <property type="term" value="P:iron-sulfur cluster assembly"/>
    <property type="evidence" value="ECO:0007669"/>
    <property type="project" value="InterPro"/>
</dbReference>
<evidence type="ECO:0000256" key="6">
    <source>
        <dbReference type="ARBA" id="ARBA00023004"/>
    </source>
</evidence>
<dbReference type="Gene3D" id="3.40.50.300">
    <property type="entry name" value="P-loop containing nucleotide triphosphate hydrolases"/>
    <property type="match status" value="1"/>
</dbReference>
<keyword evidence="3 8" id="KW-0479">Metal-binding</keyword>
<evidence type="ECO:0000256" key="5">
    <source>
        <dbReference type="ARBA" id="ARBA00022840"/>
    </source>
</evidence>
<feature type="domain" description="MIP18 family-like" evidence="10">
    <location>
        <begin position="13"/>
        <end position="44"/>
    </location>
</feature>
<dbReference type="GO" id="GO:0046872">
    <property type="term" value="F:metal ion binding"/>
    <property type="evidence" value="ECO:0007669"/>
    <property type="project" value="UniProtKB-KW"/>
</dbReference>
<evidence type="ECO:0000313" key="12">
    <source>
        <dbReference type="Proteomes" id="UP000727993"/>
    </source>
</evidence>
<keyword evidence="6 8" id="KW-0408">Iron</keyword>
<dbReference type="GO" id="GO:0016887">
    <property type="term" value="F:ATP hydrolysis activity"/>
    <property type="evidence" value="ECO:0007669"/>
    <property type="project" value="UniProtKB-UniRule"/>
</dbReference>
<dbReference type="EMBL" id="JADJZA010000006">
    <property type="protein sequence ID" value="MBK9296907.1"/>
    <property type="molecule type" value="Genomic_DNA"/>
</dbReference>
<dbReference type="Gene3D" id="3.30.300.130">
    <property type="entry name" value="Fe-S cluster assembly (FSCA)"/>
    <property type="match status" value="1"/>
</dbReference>
<name>A0A936TEB7_9ACTN</name>
<dbReference type="SUPFAM" id="SSF117916">
    <property type="entry name" value="Fe-S cluster assembly (FSCA) domain-like"/>
    <property type="match status" value="2"/>
</dbReference>
<evidence type="ECO:0000256" key="4">
    <source>
        <dbReference type="ARBA" id="ARBA00022741"/>
    </source>
</evidence>
<proteinExistence type="inferred from homology"/>
<dbReference type="PROSITE" id="PS01215">
    <property type="entry name" value="MRP"/>
    <property type="match status" value="1"/>
</dbReference>
<comment type="caution">
    <text evidence="11">The sequence shown here is derived from an EMBL/GenBank/DDBJ whole genome shotgun (WGS) entry which is preliminary data.</text>
</comment>
<feature type="region of interest" description="Disordered" evidence="9">
    <location>
        <begin position="204"/>
        <end position="231"/>
    </location>
</feature>
<dbReference type="GO" id="GO:0140663">
    <property type="term" value="F:ATP-dependent FeS chaperone activity"/>
    <property type="evidence" value="ECO:0007669"/>
    <property type="project" value="InterPro"/>
</dbReference>
<dbReference type="Proteomes" id="UP000727993">
    <property type="component" value="Unassembled WGS sequence"/>
</dbReference>
<protein>
    <recommendedName>
        <fullName evidence="8">Iron-sulfur cluster carrier protein</fullName>
    </recommendedName>
</protein>
<evidence type="ECO:0000313" key="11">
    <source>
        <dbReference type="EMBL" id="MBK9296907.1"/>
    </source>
</evidence>
<dbReference type="InterPro" id="IPR027417">
    <property type="entry name" value="P-loop_NTPase"/>
</dbReference>
<accession>A0A936TEB7</accession>
<reference evidence="11 12" key="1">
    <citation type="submission" date="2020-10" db="EMBL/GenBank/DDBJ databases">
        <title>Connecting structure to function with the recovery of over 1000 high-quality activated sludge metagenome-assembled genomes encoding full-length rRNA genes using long-read sequencing.</title>
        <authorList>
            <person name="Singleton C.M."/>
            <person name="Petriglieri F."/>
            <person name="Kristensen J.M."/>
            <person name="Kirkegaard R.H."/>
            <person name="Michaelsen T.Y."/>
            <person name="Andersen M.H."/>
            <person name="Karst S.M."/>
            <person name="Dueholm M.S."/>
            <person name="Nielsen P.H."/>
            <person name="Albertsen M."/>
        </authorList>
    </citation>
    <scope>NUCLEOTIDE SEQUENCE [LARGE SCALE GENOMIC DNA]</scope>
    <source>
        <strain evidence="11">Lyne_18-Q3-R50-59_MAXAC.006</strain>
    </source>
</reference>
<keyword evidence="5 8" id="KW-0067">ATP-binding</keyword>
<feature type="domain" description="MIP18 family-like" evidence="10">
    <location>
        <begin position="73"/>
        <end position="112"/>
    </location>
</feature>
<sequence length="452" mass="47141">MATTQLPQAPSVDEVTAVLTHVVDPELGANIVELGMAREVVVAAQGELAARVPRIVLSRTDDGPDRANGGTPEGAVVVVTLALTTSGCPLRAQLRRDIIERVGSLPGVGEVRISWAEMTKAEKADAMAIARKRASERAPTDLLPARTRVILVASGKGGVGKSSVTANLAVALAGRGMTVGLIDADIWGFSIPRMLGIDGRLQAAAEDGDDGKDSDAKISPHRIQVPSTLHDGPGGAVEAVSMGFLVDDESVALMWRGLMLQRAVQHFLEDVAWGELDYLLVDLPPGTGDVQMGLARLLPRAEMLVVTTPSLAASRVARRAVSMARNNYLRVIGVVENLSSYVAPDGSNHEIFGSGGGEFLAHESGVPLLGKIPIEPAVAQGGDDGKPVALQLSHIDASAAPPSPAARAFGELARLVATEVSPPIEMAGCTAHFGPVDLETMRIPGETVVQLT</sequence>
<dbReference type="CDD" id="cd02037">
    <property type="entry name" value="Mrp_NBP35"/>
    <property type="match status" value="1"/>
</dbReference>
<comment type="similarity">
    <text evidence="1">In the N-terminal section; belongs to the MIP18 family.</text>
</comment>
<dbReference type="Pfam" id="PF10609">
    <property type="entry name" value="ParA"/>
    <property type="match status" value="1"/>
</dbReference>
<dbReference type="InterPro" id="IPR019591">
    <property type="entry name" value="Mrp/NBP35_ATP-bd"/>
</dbReference>
<gene>
    <name evidence="11" type="ORF">IPN02_08730</name>
</gene>
<dbReference type="HAMAP" id="MF_02040">
    <property type="entry name" value="Mrp_NBP35"/>
    <property type="match status" value="1"/>
</dbReference>
<comment type="similarity">
    <text evidence="8">Belongs to the Mrp/NBP35 ATP-binding proteins family.</text>
</comment>
<dbReference type="SUPFAM" id="SSF52540">
    <property type="entry name" value="P-loop containing nucleoside triphosphate hydrolases"/>
    <property type="match status" value="1"/>
</dbReference>
<evidence type="ECO:0000256" key="7">
    <source>
        <dbReference type="ARBA" id="ARBA00023014"/>
    </source>
</evidence>
<dbReference type="PANTHER" id="PTHR42961:SF2">
    <property type="entry name" value="IRON-SULFUR PROTEIN NUBPL"/>
    <property type="match status" value="1"/>
</dbReference>
<dbReference type="InterPro" id="IPR033756">
    <property type="entry name" value="YlxH/NBP35"/>
</dbReference>
<comment type="subunit">
    <text evidence="8">Homodimer.</text>
</comment>
<evidence type="ECO:0000256" key="2">
    <source>
        <dbReference type="ARBA" id="ARBA00008205"/>
    </source>
</evidence>
<dbReference type="InterPro" id="IPR034904">
    <property type="entry name" value="FSCA_dom_sf"/>
</dbReference>
<dbReference type="Pfam" id="PF01883">
    <property type="entry name" value="FeS_assembly_P"/>
    <property type="match status" value="2"/>
</dbReference>
<dbReference type="GO" id="GO:0051539">
    <property type="term" value="F:4 iron, 4 sulfur cluster binding"/>
    <property type="evidence" value="ECO:0007669"/>
    <property type="project" value="TreeGrafter"/>
</dbReference>
<feature type="binding site" evidence="8">
    <location>
        <begin position="155"/>
        <end position="162"/>
    </location>
    <ligand>
        <name>ATP</name>
        <dbReference type="ChEBI" id="CHEBI:30616"/>
    </ligand>
</feature>
<comment type="function">
    <text evidence="8">Binds and transfers iron-sulfur (Fe-S) clusters to target apoproteins. Can hydrolyze ATP.</text>
</comment>
<dbReference type="InterPro" id="IPR000808">
    <property type="entry name" value="Mrp-like_CS"/>
</dbReference>
<dbReference type="InterPro" id="IPR002744">
    <property type="entry name" value="MIP18-like"/>
</dbReference>
<comment type="similarity">
    <text evidence="2">In the C-terminal section; belongs to the Mrp/NBP35 ATP-binding proteins family.</text>
</comment>
<organism evidence="11 12">
    <name type="scientific">Candidatus Neomicrothrix subdominans</name>
    <dbReference type="NCBI Taxonomy" id="2954438"/>
    <lineage>
        <taxon>Bacteria</taxon>
        <taxon>Bacillati</taxon>
        <taxon>Actinomycetota</taxon>
        <taxon>Acidimicrobiia</taxon>
        <taxon>Acidimicrobiales</taxon>
        <taxon>Microthrixaceae</taxon>
        <taxon>Candidatus Neomicrothrix</taxon>
    </lineage>
</organism>
<keyword evidence="7 8" id="KW-0411">Iron-sulfur</keyword>
<dbReference type="AlphaFoldDB" id="A0A936TEB7"/>
<keyword evidence="8" id="KW-0378">Hydrolase</keyword>